<dbReference type="Proteomes" id="UP000285972">
    <property type="component" value="Unassembled WGS sequence"/>
</dbReference>
<dbReference type="AlphaFoldDB" id="A0AAE8EJZ3"/>
<dbReference type="SUPFAM" id="SSF53448">
    <property type="entry name" value="Nucleotide-diphospho-sugar transferases"/>
    <property type="match status" value="1"/>
</dbReference>
<evidence type="ECO:0000313" key="3">
    <source>
        <dbReference type="EMBL" id="RLM14290.1"/>
    </source>
</evidence>
<reference evidence="3 4" key="1">
    <citation type="submission" date="2016-09" db="EMBL/GenBank/DDBJ databases">
        <authorList>
            <person name="Doonan J."/>
            <person name="Pachebat J.A."/>
            <person name="Golyshin P.N."/>
            <person name="Denman S."/>
            <person name="Mcdonald J.E."/>
        </authorList>
    </citation>
    <scope>NUCLEOTIDE SEQUENCE [LARGE SCALE GENOMIC DNA]</scope>
    <source>
        <strain evidence="3 4">FRB141</strain>
    </source>
</reference>
<dbReference type="InterPro" id="IPR029044">
    <property type="entry name" value="Nucleotide-diphossugar_trans"/>
</dbReference>
<feature type="transmembrane region" description="Helical" evidence="1">
    <location>
        <begin position="182"/>
        <end position="199"/>
    </location>
</feature>
<dbReference type="Pfam" id="PF00535">
    <property type="entry name" value="Glycos_transf_2"/>
    <property type="match status" value="1"/>
</dbReference>
<evidence type="ECO:0000259" key="2">
    <source>
        <dbReference type="Pfam" id="PF00535"/>
    </source>
</evidence>
<dbReference type="Gene3D" id="3.90.550.10">
    <property type="entry name" value="Spore Coat Polysaccharide Biosynthesis Protein SpsA, Chain A"/>
    <property type="match status" value="1"/>
</dbReference>
<gene>
    <name evidence="3" type="ORF">BIY26_23360</name>
</gene>
<keyword evidence="1" id="KW-1133">Transmembrane helix</keyword>
<dbReference type="GO" id="GO:0016758">
    <property type="term" value="F:hexosyltransferase activity"/>
    <property type="evidence" value="ECO:0007669"/>
    <property type="project" value="UniProtKB-ARBA"/>
</dbReference>
<keyword evidence="1" id="KW-0812">Transmembrane</keyword>
<dbReference type="PANTHER" id="PTHR22916:SF3">
    <property type="entry name" value="UDP-GLCNAC:BETAGAL BETA-1,3-N-ACETYLGLUCOSAMINYLTRANSFERASE-LIKE PROTEIN 1"/>
    <property type="match status" value="1"/>
</dbReference>
<name>A0AAE8EJZ3_9GAMM</name>
<feature type="domain" description="Glycosyltransferase 2-like" evidence="2">
    <location>
        <begin position="1"/>
        <end position="129"/>
    </location>
</feature>
<dbReference type="PANTHER" id="PTHR22916">
    <property type="entry name" value="GLYCOSYLTRANSFERASE"/>
    <property type="match status" value="1"/>
</dbReference>
<evidence type="ECO:0000313" key="4">
    <source>
        <dbReference type="Proteomes" id="UP000285972"/>
    </source>
</evidence>
<evidence type="ECO:0000256" key="1">
    <source>
        <dbReference type="SAM" id="Phobius"/>
    </source>
</evidence>
<keyword evidence="1" id="KW-0472">Membrane</keyword>
<comment type="caution">
    <text evidence="3">The sequence shown here is derived from an EMBL/GenBank/DDBJ whole genome shotgun (WGS) entry which is preliminary data.</text>
</comment>
<dbReference type="CDD" id="cd04196">
    <property type="entry name" value="GT_2_like_d"/>
    <property type="match status" value="1"/>
</dbReference>
<dbReference type="InterPro" id="IPR001173">
    <property type="entry name" value="Glyco_trans_2-like"/>
</dbReference>
<organism evidence="3 4">
    <name type="scientific">Brenneria goodwinii</name>
    <dbReference type="NCBI Taxonomy" id="1109412"/>
    <lineage>
        <taxon>Bacteria</taxon>
        <taxon>Pseudomonadati</taxon>
        <taxon>Pseudomonadota</taxon>
        <taxon>Gammaproteobacteria</taxon>
        <taxon>Enterobacterales</taxon>
        <taxon>Pectobacteriaceae</taxon>
        <taxon>Brenneria</taxon>
    </lineage>
</organism>
<proteinExistence type="predicted"/>
<dbReference type="EMBL" id="MJLX01000169">
    <property type="protein sequence ID" value="RLM14290.1"/>
    <property type="molecule type" value="Genomic_DNA"/>
</dbReference>
<sequence length="239" mass="27527">MATYNGGEYIEEQINSVLLNFDRLKFYDCNLIISDDCSSDNTVDLINFFCKKDARVIFTNNDKKGGVRGNFEFLISITSADYVFFCDQDDFWLPRKMEVFINKFLEIGENGNKPILIHSDLCVSDKYLSPVDSSMFRYQNINKSPTFPEIIASNSVTGCVMACNKRLIELAKMGNIRNAIMHDWYMAMIAMALGHLYFIDRSLILYRQHGNNQVGAKSFGLKELFIIKNIIKKYEKAKF</sequence>
<accession>A0AAE8EJZ3</accession>
<protein>
    <recommendedName>
        <fullName evidence="2">Glycosyltransferase 2-like domain-containing protein</fullName>
    </recommendedName>
</protein>